<dbReference type="RefSeq" id="WP_193439536.1">
    <property type="nucleotide sequence ID" value="NZ_CP063145.1"/>
</dbReference>
<proteinExistence type="predicted"/>
<dbReference type="PANTHER" id="PTHR22916">
    <property type="entry name" value="GLYCOSYLTRANSFERASE"/>
    <property type="match status" value="1"/>
</dbReference>
<dbReference type="PANTHER" id="PTHR22916:SF3">
    <property type="entry name" value="UDP-GLCNAC:BETAGAL BETA-1,3-N-ACETYLGLUCOSAMINYLTRANSFERASE-LIKE PROTEIN 1"/>
    <property type="match status" value="1"/>
</dbReference>
<dbReference type="GO" id="GO:0016758">
    <property type="term" value="F:hexosyltransferase activity"/>
    <property type="evidence" value="ECO:0007669"/>
    <property type="project" value="UniProtKB-ARBA"/>
</dbReference>
<name>A0A7M1T0M3_9FLAO</name>
<evidence type="ECO:0000259" key="1">
    <source>
        <dbReference type="Pfam" id="PF00535"/>
    </source>
</evidence>
<sequence>MKKPLLSLLIANYNNGKFFQDCYESLLRQTEQHWEAIILDDCSTDNSLEIIKEIIGDDSRFKVFENEKNQGVGYTKRRLVELATSEICGFLDPDDALVGNAIEKMNSAHSKHPEAGLIYSNFVICDENLNPRSTYKCSLVKNDDINFYNFGGKISHFATFKKSVYQKTSGINPFFRRAVDQDLYLKLYDAAPVHYIDEDLYLYRIHTGGVSTFGNGEKAFYWHTLAVLHAAERRGNNIEAVFSENYVRKNLYDREKADWERKLDLLKKSRWLKLGNRLGFVKFYDRL</sequence>
<dbReference type="AlphaFoldDB" id="A0A7M1T0M3"/>
<dbReference type="InterPro" id="IPR029044">
    <property type="entry name" value="Nucleotide-diphossugar_trans"/>
</dbReference>
<dbReference type="EMBL" id="CP063145">
    <property type="protein sequence ID" value="QOR73378.1"/>
    <property type="molecule type" value="Genomic_DNA"/>
</dbReference>
<dbReference type="SUPFAM" id="SSF53448">
    <property type="entry name" value="Nucleotide-diphospho-sugar transferases"/>
    <property type="match status" value="1"/>
</dbReference>
<protein>
    <submittedName>
        <fullName evidence="2">Glycosyltransferase</fullName>
    </submittedName>
</protein>
<keyword evidence="2" id="KW-0808">Transferase</keyword>
<reference evidence="2 3" key="1">
    <citation type="submission" date="2020-10" db="EMBL/GenBank/DDBJ databases">
        <title>Complete genome of Cruoricapor ignavus strain M1214 isolated from the blood culture of a febrile patient.</title>
        <authorList>
            <person name="Guglielmino C.J.D."/>
        </authorList>
    </citation>
    <scope>NUCLEOTIDE SEQUENCE [LARGE SCALE GENOMIC DNA]</scope>
    <source>
        <strain evidence="2 3">M1214</strain>
    </source>
</reference>
<dbReference type="KEGG" id="civ:IMZ16_07525"/>
<evidence type="ECO:0000313" key="2">
    <source>
        <dbReference type="EMBL" id="QOR73378.1"/>
    </source>
</evidence>
<dbReference type="Proteomes" id="UP000593605">
    <property type="component" value="Chromosome"/>
</dbReference>
<gene>
    <name evidence="2" type="ORF">IMZ16_07525</name>
</gene>
<evidence type="ECO:0000313" key="3">
    <source>
        <dbReference type="Proteomes" id="UP000593605"/>
    </source>
</evidence>
<dbReference type="Pfam" id="PF00535">
    <property type="entry name" value="Glycos_transf_2"/>
    <property type="match status" value="1"/>
</dbReference>
<dbReference type="Gene3D" id="3.90.550.10">
    <property type="entry name" value="Spore Coat Polysaccharide Biosynthesis Protein SpsA, Chain A"/>
    <property type="match status" value="1"/>
</dbReference>
<feature type="domain" description="Glycosyltransferase 2-like" evidence="1">
    <location>
        <begin position="7"/>
        <end position="167"/>
    </location>
</feature>
<accession>A0A7M1T0M3</accession>
<organism evidence="2 3">
    <name type="scientific">Cruoricaptor ignavus</name>
    <dbReference type="NCBI Taxonomy" id="1118202"/>
    <lineage>
        <taxon>Bacteria</taxon>
        <taxon>Pseudomonadati</taxon>
        <taxon>Bacteroidota</taxon>
        <taxon>Flavobacteriia</taxon>
        <taxon>Flavobacteriales</taxon>
        <taxon>Weeksellaceae</taxon>
        <taxon>Cruoricaptor</taxon>
    </lineage>
</organism>
<dbReference type="InterPro" id="IPR001173">
    <property type="entry name" value="Glyco_trans_2-like"/>
</dbReference>